<dbReference type="EC" id="2.7.7.6" evidence="3 12"/>
<dbReference type="GO" id="GO:0044423">
    <property type="term" value="C:virion component"/>
    <property type="evidence" value="ECO:0007669"/>
    <property type="project" value="UniProtKB-UniRule"/>
</dbReference>
<feature type="compositionally biased region" description="Basic and acidic residues" evidence="13">
    <location>
        <begin position="34"/>
        <end position="51"/>
    </location>
</feature>
<dbReference type="Proteomes" id="UP000318778">
    <property type="component" value="Segment"/>
</dbReference>
<evidence type="ECO:0000256" key="7">
    <source>
        <dbReference type="ARBA" id="ARBA00022679"/>
    </source>
</evidence>
<evidence type="ECO:0000256" key="12">
    <source>
        <dbReference type="PIRNR" id="PIRNR000743"/>
    </source>
</evidence>
<keyword evidence="9 12" id="KW-0946">Virion</keyword>
<evidence type="ECO:0000256" key="11">
    <source>
        <dbReference type="ARBA" id="ARBA00048552"/>
    </source>
</evidence>
<evidence type="ECO:0000256" key="4">
    <source>
        <dbReference type="ARBA" id="ARBA00016901"/>
    </source>
</evidence>
<accession>A0A2C9DSQ8</accession>
<organism evidence="14">
    <name type="scientific">Western grey kangaroopox virus</name>
    <dbReference type="NCBI Taxonomy" id="1566307"/>
    <lineage>
        <taxon>Viruses</taxon>
        <taxon>Varidnaviria</taxon>
        <taxon>Bamfordvirae</taxon>
        <taxon>Nucleocytoviricota</taxon>
        <taxon>Pokkesviricetes</taxon>
        <taxon>Chitovirales</taxon>
        <taxon>Poxviridae</taxon>
        <taxon>Chordopoxvirinae</taxon>
        <taxon>Macropopoxvirus</taxon>
        <taxon>Macropopoxvirus mfuliginosuspox</taxon>
        <taxon>Western kangaroopox virus</taxon>
    </lineage>
</organism>
<keyword evidence="15" id="KW-1185">Reference proteome</keyword>
<evidence type="ECO:0000256" key="9">
    <source>
        <dbReference type="ARBA" id="ARBA00022844"/>
    </source>
</evidence>
<keyword evidence="6" id="KW-0244">Early protein</keyword>
<evidence type="ECO:0000256" key="2">
    <source>
        <dbReference type="ARBA" id="ARBA00008587"/>
    </source>
</evidence>
<sequence>MENSVDINDFLSDHEYSSYDEEMVSEELEPSDECGTKRSDSRVESIKDDSAHSPQPRQFNDRIQEVKRRYTRRVSILEVTGILCESYNLLQRGRIPLLKDLSEETFSRSIIEVMLQEIEEGTCPIVIQKNGELLSISDFDARGVKYHLDYIKAIWRQQKRY</sequence>
<evidence type="ECO:0000256" key="6">
    <source>
        <dbReference type="ARBA" id="ARBA00022518"/>
    </source>
</evidence>
<dbReference type="EMBL" id="MF467280">
    <property type="protein sequence ID" value="ATI21041.1"/>
    <property type="molecule type" value="Genomic_DNA"/>
</dbReference>
<keyword evidence="8 12" id="KW-0548">Nucleotidyltransferase</keyword>
<evidence type="ECO:0000256" key="5">
    <source>
        <dbReference type="ARBA" id="ARBA00022478"/>
    </source>
</evidence>
<dbReference type="GO" id="GO:0000428">
    <property type="term" value="C:DNA-directed RNA polymerase complex"/>
    <property type="evidence" value="ECO:0007669"/>
    <property type="project" value="UniProtKB-UniRule"/>
</dbReference>
<reference evidence="14" key="1">
    <citation type="journal article" date="2017" name="Virus Res.">
        <title>Complete genomic characterisation of two novel poxviruses (WKPV and EKPV) from western and eastern grey kangaroos.</title>
        <authorList>
            <person name="Bennett M."/>
            <person name="Tu S.L."/>
            <person name="Upton C."/>
            <person name="McArtor C."/>
            <person name="Gillett A."/>
            <person name="Laird T."/>
            <person name="O'Dea M."/>
        </authorList>
    </citation>
    <scope>NUCLEOTIDE SEQUENCE [LARGE SCALE GENOMIC DNA]</scope>
    <source>
        <strain evidence="14">Western Australia</strain>
    </source>
</reference>
<dbReference type="GO" id="GO:0003677">
    <property type="term" value="F:DNA binding"/>
    <property type="evidence" value="ECO:0007669"/>
    <property type="project" value="UniProtKB-UniRule"/>
</dbReference>
<comment type="catalytic activity">
    <reaction evidence="11 12">
        <text>RNA(n) + a ribonucleoside 5'-triphosphate = RNA(n+1) + diphosphate</text>
        <dbReference type="Rhea" id="RHEA:21248"/>
        <dbReference type="Rhea" id="RHEA-COMP:14527"/>
        <dbReference type="Rhea" id="RHEA-COMP:17342"/>
        <dbReference type="ChEBI" id="CHEBI:33019"/>
        <dbReference type="ChEBI" id="CHEBI:61557"/>
        <dbReference type="ChEBI" id="CHEBI:140395"/>
        <dbReference type="EC" id="2.7.7.6"/>
    </reaction>
</comment>
<name>A0A2C9DSQ8_9POXV</name>
<dbReference type="PIRSF" id="PIRSF000743">
    <property type="entry name" value="RPO19"/>
    <property type="match status" value="1"/>
</dbReference>
<comment type="similarity">
    <text evidence="2 12">Belongs to the poxviridae DNA-directed RNA polymerase 19 kDa subunit family.</text>
</comment>
<keyword evidence="10 12" id="KW-0804">Transcription</keyword>
<keyword evidence="7 12" id="KW-0808">Transferase</keyword>
<feature type="compositionally biased region" description="Acidic residues" evidence="13">
    <location>
        <begin position="18"/>
        <end position="32"/>
    </location>
</feature>
<comment type="subcellular location">
    <subcellularLocation>
        <location evidence="1">Virion</location>
    </subcellularLocation>
</comment>
<evidence type="ECO:0000313" key="14">
    <source>
        <dbReference type="EMBL" id="ATI21041.1"/>
    </source>
</evidence>
<feature type="region of interest" description="Disordered" evidence="13">
    <location>
        <begin position="1"/>
        <end position="60"/>
    </location>
</feature>
<dbReference type="InterPro" id="IPR007984">
    <property type="entry name" value="DNA-dir_RNA_Pol_19kDa_poxvir"/>
</dbReference>
<evidence type="ECO:0000256" key="1">
    <source>
        <dbReference type="ARBA" id="ARBA00004328"/>
    </source>
</evidence>
<dbReference type="Pfam" id="PF05320">
    <property type="entry name" value="Pox_RNA_Pol_19"/>
    <property type="match status" value="1"/>
</dbReference>
<dbReference type="GO" id="GO:0006351">
    <property type="term" value="P:DNA-templated transcription"/>
    <property type="evidence" value="ECO:0007669"/>
    <property type="project" value="InterPro"/>
</dbReference>
<evidence type="ECO:0000256" key="13">
    <source>
        <dbReference type="SAM" id="MobiDB-lite"/>
    </source>
</evidence>
<protein>
    <recommendedName>
        <fullName evidence="4 12">DNA-directed RNA polymerase 19 kDa subunit</fullName>
        <ecNumber evidence="3 12">2.7.7.6</ecNumber>
    </recommendedName>
</protein>
<evidence type="ECO:0000313" key="15">
    <source>
        <dbReference type="Proteomes" id="UP000318778"/>
    </source>
</evidence>
<comment type="function">
    <text evidence="12">Part of the DNA-dependent RNA polymerase which catalyzes the transcription of viral DNA into RNA using the four ribonucleoside triphosphates as substrates. Responsible for the transcription of early, intermediate and late genes.</text>
</comment>
<evidence type="ECO:0000256" key="10">
    <source>
        <dbReference type="ARBA" id="ARBA00023163"/>
    </source>
</evidence>
<dbReference type="GO" id="GO:0003899">
    <property type="term" value="F:DNA-directed RNA polymerase activity"/>
    <property type="evidence" value="ECO:0007669"/>
    <property type="project" value="UniProtKB-EC"/>
</dbReference>
<keyword evidence="5 12" id="KW-0240">DNA-directed RNA polymerase</keyword>
<evidence type="ECO:0000256" key="3">
    <source>
        <dbReference type="ARBA" id="ARBA00012418"/>
    </source>
</evidence>
<evidence type="ECO:0000256" key="8">
    <source>
        <dbReference type="ARBA" id="ARBA00022695"/>
    </source>
</evidence>
<proteinExistence type="inferred from homology"/>